<name>A0ABT0TGZ8_9FLAO</name>
<evidence type="ECO:0000256" key="9">
    <source>
        <dbReference type="ARBA" id="ARBA00023012"/>
    </source>
</evidence>
<dbReference type="GO" id="GO:0016301">
    <property type="term" value="F:kinase activity"/>
    <property type="evidence" value="ECO:0007669"/>
    <property type="project" value="UniProtKB-KW"/>
</dbReference>
<evidence type="ECO:0000256" key="6">
    <source>
        <dbReference type="ARBA" id="ARBA00022692"/>
    </source>
</evidence>
<keyword evidence="6 11" id="KW-0812">Transmembrane</keyword>
<keyword evidence="4" id="KW-0597">Phosphoprotein</keyword>
<evidence type="ECO:0000259" key="12">
    <source>
        <dbReference type="PROSITE" id="PS50109"/>
    </source>
</evidence>
<comment type="catalytic activity">
    <reaction evidence="1">
        <text>ATP + protein L-histidine = ADP + protein N-phospho-L-histidine.</text>
        <dbReference type="EC" id="2.7.13.3"/>
    </reaction>
</comment>
<dbReference type="PROSITE" id="PS50109">
    <property type="entry name" value="HIS_KIN"/>
    <property type="match status" value="1"/>
</dbReference>
<evidence type="ECO:0000313" key="14">
    <source>
        <dbReference type="EMBL" id="MCL9770243.1"/>
    </source>
</evidence>
<dbReference type="InterPro" id="IPR003661">
    <property type="entry name" value="HisK_dim/P_dom"/>
</dbReference>
<gene>
    <name evidence="14" type="ORF">NAT47_07420</name>
</gene>
<dbReference type="Pfam" id="PF00672">
    <property type="entry name" value="HAMP"/>
    <property type="match status" value="1"/>
</dbReference>
<evidence type="ECO:0000256" key="10">
    <source>
        <dbReference type="ARBA" id="ARBA00023136"/>
    </source>
</evidence>
<dbReference type="EC" id="2.7.13.3" evidence="3"/>
<organism evidence="14 15">
    <name type="scientific">Flavobacterium fragile</name>
    <dbReference type="NCBI Taxonomy" id="2949085"/>
    <lineage>
        <taxon>Bacteria</taxon>
        <taxon>Pseudomonadati</taxon>
        <taxon>Bacteroidota</taxon>
        <taxon>Flavobacteriia</taxon>
        <taxon>Flavobacteriales</taxon>
        <taxon>Flavobacteriaceae</taxon>
        <taxon>Flavobacterium</taxon>
    </lineage>
</organism>
<evidence type="ECO:0000256" key="1">
    <source>
        <dbReference type="ARBA" id="ARBA00000085"/>
    </source>
</evidence>
<dbReference type="Gene3D" id="3.30.565.10">
    <property type="entry name" value="Histidine kinase-like ATPase, C-terminal domain"/>
    <property type="match status" value="1"/>
</dbReference>
<dbReference type="Pfam" id="PF02518">
    <property type="entry name" value="HATPase_c"/>
    <property type="match status" value="1"/>
</dbReference>
<dbReference type="SMART" id="SM00304">
    <property type="entry name" value="HAMP"/>
    <property type="match status" value="1"/>
</dbReference>
<feature type="transmembrane region" description="Helical" evidence="11">
    <location>
        <begin position="163"/>
        <end position="183"/>
    </location>
</feature>
<evidence type="ECO:0000256" key="2">
    <source>
        <dbReference type="ARBA" id="ARBA00004370"/>
    </source>
</evidence>
<feature type="transmembrane region" description="Helical" evidence="11">
    <location>
        <begin position="12"/>
        <end position="33"/>
    </location>
</feature>
<dbReference type="InterPro" id="IPR050428">
    <property type="entry name" value="TCS_sensor_his_kinase"/>
</dbReference>
<dbReference type="SMART" id="SM00388">
    <property type="entry name" value="HisKA"/>
    <property type="match status" value="1"/>
</dbReference>
<dbReference type="PROSITE" id="PS50885">
    <property type="entry name" value="HAMP"/>
    <property type="match status" value="1"/>
</dbReference>
<feature type="domain" description="HAMP" evidence="13">
    <location>
        <begin position="184"/>
        <end position="237"/>
    </location>
</feature>
<keyword evidence="9" id="KW-0902">Two-component regulatory system</keyword>
<keyword evidence="15" id="KW-1185">Reference proteome</keyword>
<reference evidence="14 15" key="1">
    <citation type="submission" date="2022-05" db="EMBL/GenBank/DDBJ databases">
        <title>Flavobacterium sp., isolated from activated sludge.</title>
        <authorList>
            <person name="Ran Q."/>
        </authorList>
    </citation>
    <scope>NUCLEOTIDE SEQUENCE [LARGE SCALE GENOMIC DNA]</scope>
    <source>
        <strain evidence="14 15">HXWNR69</strain>
    </source>
</reference>
<evidence type="ECO:0000256" key="11">
    <source>
        <dbReference type="SAM" id="Phobius"/>
    </source>
</evidence>
<dbReference type="InterPro" id="IPR036097">
    <property type="entry name" value="HisK_dim/P_sf"/>
</dbReference>
<comment type="caution">
    <text evidence="14">The sequence shown here is derived from an EMBL/GenBank/DDBJ whole genome shotgun (WGS) entry which is preliminary data.</text>
</comment>
<dbReference type="InterPro" id="IPR003594">
    <property type="entry name" value="HATPase_dom"/>
</dbReference>
<keyword evidence="5" id="KW-0808">Transferase</keyword>
<dbReference type="SMART" id="SM00387">
    <property type="entry name" value="HATPase_c"/>
    <property type="match status" value="1"/>
</dbReference>
<dbReference type="InterPro" id="IPR036890">
    <property type="entry name" value="HATPase_C_sf"/>
</dbReference>
<dbReference type="SUPFAM" id="SSF55874">
    <property type="entry name" value="ATPase domain of HSP90 chaperone/DNA topoisomerase II/histidine kinase"/>
    <property type="match status" value="1"/>
</dbReference>
<dbReference type="PANTHER" id="PTHR45436">
    <property type="entry name" value="SENSOR HISTIDINE KINASE YKOH"/>
    <property type="match status" value="1"/>
</dbReference>
<sequence>MFSFSFKNRIAFYYLISSSIFITIVFMLIFQIVKYSVNKHINDEISEELEKHLQDITTDEKDTFFIQVDQWRAREHNTVNVNPVFVEFYDSEKKFVDKSPNLNNIDLKLFDTSKNNEFVDSKIDTIPIRQIQTPIYNKNKIVGYLLVAMSVEDFKIVYILKKVLLISFPITLILLFLVARFFAGRSIKPVKTIIETSTQITKDNLRTRIPLPKNKDELYKLSKNINNLLNRIENAVAREKQFTSDASHELRTPLAIMKGTMEVLIRKPRTQQEYEEKILFCISEVDRLNHIVDQLLLLARFENQKQNIKQESIYLNALVLDTLSRFSVKIEKKKLKINTDFVEDCSISSDNYLLSIIVSNLISNAIKYSYEEGEINLILTKNESGINFTVQDNGVGISEQDLNKIFNSFYRSDASKHPEIKGIGLGLSIVKRLCDLLNIRVEVQSKLNEETQFSLYFAVNKLK</sequence>
<comment type="subcellular location">
    <subcellularLocation>
        <location evidence="2">Membrane</location>
    </subcellularLocation>
</comment>
<evidence type="ECO:0000256" key="4">
    <source>
        <dbReference type="ARBA" id="ARBA00022553"/>
    </source>
</evidence>
<evidence type="ECO:0000256" key="3">
    <source>
        <dbReference type="ARBA" id="ARBA00012438"/>
    </source>
</evidence>
<dbReference type="InterPro" id="IPR005467">
    <property type="entry name" value="His_kinase_dom"/>
</dbReference>
<dbReference type="InterPro" id="IPR003660">
    <property type="entry name" value="HAMP_dom"/>
</dbReference>
<keyword evidence="7 14" id="KW-0418">Kinase</keyword>
<dbReference type="InterPro" id="IPR004358">
    <property type="entry name" value="Sig_transdc_His_kin-like_C"/>
</dbReference>
<dbReference type="SUPFAM" id="SSF47384">
    <property type="entry name" value="Homodimeric domain of signal transducing histidine kinase"/>
    <property type="match status" value="1"/>
</dbReference>
<dbReference type="Gene3D" id="6.10.340.10">
    <property type="match status" value="1"/>
</dbReference>
<dbReference type="Proteomes" id="UP001203342">
    <property type="component" value="Unassembled WGS sequence"/>
</dbReference>
<dbReference type="CDD" id="cd00082">
    <property type="entry name" value="HisKA"/>
    <property type="match status" value="1"/>
</dbReference>
<feature type="domain" description="Histidine kinase" evidence="12">
    <location>
        <begin position="245"/>
        <end position="461"/>
    </location>
</feature>
<keyword evidence="8 11" id="KW-1133">Transmembrane helix</keyword>
<protein>
    <recommendedName>
        <fullName evidence="3">histidine kinase</fullName>
        <ecNumber evidence="3">2.7.13.3</ecNumber>
    </recommendedName>
</protein>
<dbReference type="Gene3D" id="1.10.287.130">
    <property type="match status" value="1"/>
</dbReference>
<evidence type="ECO:0000256" key="7">
    <source>
        <dbReference type="ARBA" id="ARBA00022777"/>
    </source>
</evidence>
<dbReference type="CDD" id="cd06225">
    <property type="entry name" value="HAMP"/>
    <property type="match status" value="1"/>
</dbReference>
<dbReference type="PRINTS" id="PR00344">
    <property type="entry name" value="BCTRLSENSOR"/>
</dbReference>
<proteinExistence type="predicted"/>
<dbReference type="PANTHER" id="PTHR45436:SF5">
    <property type="entry name" value="SENSOR HISTIDINE KINASE TRCS"/>
    <property type="match status" value="1"/>
</dbReference>
<evidence type="ECO:0000256" key="5">
    <source>
        <dbReference type="ARBA" id="ARBA00022679"/>
    </source>
</evidence>
<dbReference type="CDD" id="cd00075">
    <property type="entry name" value="HATPase"/>
    <property type="match status" value="1"/>
</dbReference>
<evidence type="ECO:0000256" key="8">
    <source>
        <dbReference type="ARBA" id="ARBA00022989"/>
    </source>
</evidence>
<keyword evidence="10 11" id="KW-0472">Membrane</keyword>
<evidence type="ECO:0000259" key="13">
    <source>
        <dbReference type="PROSITE" id="PS50885"/>
    </source>
</evidence>
<evidence type="ECO:0000313" key="15">
    <source>
        <dbReference type="Proteomes" id="UP001203342"/>
    </source>
</evidence>
<accession>A0ABT0TGZ8</accession>
<dbReference type="SUPFAM" id="SSF158472">
    <property type="entry name" value="HAMP domain-like"/>
    <property type="match status" value="1"/>
</dbReference>
<dbReference type="Pfam" id="PF00512">
    <property type="entry name" value="HisKA"/>
    <property type="match status" value="1"/>
</dbReference>
<dbReference type="EMBL" id="JAMLJN010000005">
    <property type="protein sequence ID" value="MCL9770243.1"/>
    <property type="molecule type" value="Genomic_DNA"/>
</dbReference>